<keyword evidence="2" id="KW-0408">Iron</keyword>
<evidence type="ECO:0000313" key="6">
    <source>
        <dbReference type="Proteomes" id="UP000289166"/>
    </source>
</evidence>
<keyword evidence="1" id="KW-0479">Metal-binding</keyword>
<dbReference type="PANTHER" id="PTHR42827:SF1">
    <property type="entry name" value="IRON-SULFUR CLUSTER-BINDING PROTEIN"/>
    <property type="match status" value="1"/>
</dbReference>
<dbReference type="Proteomes" id="UP000289166">
    <property type="component" value="Unassembled WGS sequence"/>
</dbReference>
<dbReference type="AlphaFoldDB" id="A0A4Q0I888"/>
<dbReference type="GO" id="GO:0046872">
    <property type="term" value="F:metal ion binding"/>
    <property type="evidence" value="ECO:0007669"/>
    <property type="project" value="UniProtKB-KW"/>
</dbReference>
<dbReference type="InterPro" id="IPR017896">
    <property type="entry name" value="4Fe4S_Fe-S-bd"/>
</dbReference>
<dbReference type="PROSITE" id="PS00198">
    <property type="entry name" value="4FE4S_FER_1"/>
    <property type="match status" value="1"/>
</dbReference>
<comment type="caution">
    <text evidence="5">The sequence shown here is derived from an EMBL/GenBank/DDBJ whole genome shotgun (WGS) entry which is preliminary data.</text>
</comment>
<feature type="domain" description="4Fe-4S ferredoxin-type" evidence="4">
    <location>
        <begin position="150"/>
        <end position="181"/>
    </location>
</feature>
<dbReference type="Gene3D" id="3.30.70.20">
    <property type="match status" value="1"/>
</dbReference>
<dbReference type="Pfam" id="PF13484">
    <property type="entry name" value="Fer4_16"/>
    <property type="match status" value="1"/>
</dbReference>
<evidence type="ECO:0000256" key="2">
    <source>
        <dbReference type="ARBA" id="ARBA00023004"/>
    </source>
</evidence>
<dbReference type="InterPro" id="IPR017900">
    <property type="entry name" value="4Fe4S_Fe_S_CS"/>
</dbReference>
<protein>
    <submittedName>
        <fullName evidence="5">Epoxyqueuosine reductase</fullName>
    </submittedName>
</protein>
<evidence type="ECO:0000313" key="5">
    <source>
        <dbReference type="EMBL" id="RXE59212.1"/>
    </source>
</evidence>
<evidence type="ECO:0000256" key="1">
    <source>
        <dbReference type="ARBA" id="ARBA00022723"/>
    </source>
</evidence>
<dbReference type="PANTHER" id="PTHR42827">
    <property type="entry name" value="IRON-SULFUR CLUSTER-BINDING PROTEIN-RELATED"/>
    <property type="match status" value="1"/>
</dbReference>
<dbReference type="OrthoDB" id="9815745at2"/>
<sequence>MEKFNKVQDKLIDLGASFIGCSDVEAYLPESLKKVRYAITVGVRLSDFVIDQIDARPTYTYFHHYRTVNTLIDQITLRGQIEIQNMGYTAMAVPASQTVNDLEDSYSGIFQHKTAAVKAGLGWIGKSGLFISSKSGPRVRLGTILTDMKLPLQSDTTLNGCGDCRICVDSCPAMALTGNSWFEGCDRSHIVDAKACSEYMNRNFKHIGRGSVCGICIRVCPKGFLNKNIDLLQGRR</sequence>
<accession>A0A4Q0I888</accession>
<dbReference type="GO" id="GO:0051536">
    <property type="term" value="F:iron-sulfur cluster binding"/>
    <property type="evidence" value="ECO:0007669"/>
    <property type="project" value="UniProtKB-KW"/>
</dbReference>
<reference evidence="6" key="1">
    <citation type="submission" date="2018-11" db="EMBL/GenBank/DDBJ databases">
        <title>Genome sequencing of a novel mesophilic and cellulolytic organism within the genus Hungateiclostridium.</title>
        <authorList>
            <person name="Rettenmaier R."/>
            <person name="Liebl W."/>
            <person name="Zverlov V."/>
        </authorList>
    </citation>
    <scope>NUCLEOTIDE SEQUENCE [LARGE SCALE GENOMIC DNA]</scope>
    <source>
        <strain evidence="6">N2K1</strain>
    </source>
</reference>
<dbReference type="SUPFAM" id="SSF46548">
    <property type="entry name" value="alpha-helical ferredoxin"/>
    <property type="match status" value="1"/>
</dbReference>
<proteinExistence type="predicted"/>
<gene>
    <name evidence="5" type="ORF">EFD62_08685</name>
</gene>
<evidence type="ECO:0000256" key="3">
    <source>
        <dbReference type="ARBA" id="ARBA00023014"/>
    </source>
</evidence>
<keyword evidence="3" id="KW-0411">Iron-sulfur</keyword>
<dbReference type="PROSITE" id="PS51379">
    <property type="entry name" value="4FE4S_FER_2"/>
    <property type="match status" value="1"/>
</dbReference>
<evidence type="ECO:0000259" key="4">
    <source>
        <dbReference type="PROSITE" id="PS51379"/>
    </source>
</evidence>
<keyword evidence="6" id="KW-1185">Reference proteome</keyword>
<dbReference type="RefSeq" id="WP_128705983.1">
    <property type="nucleotide sequence ID" value="NZ_RLII01000008.1"/>
</dbReference>
<organism evidence="5 6">
    <name type="scientific">Acetivibrio mesophilus</name>
    <dbReference type="NCBI Taxonomy" id="2487273"/>
    <lineage>
        <taxon>Bacteria</taxon>
        <taxon>Bacillati</taxon>
        <taxon>Bacillota</taxon>
        <taxon>Clostridia</taxon>
        <taxon>Eubacteriales</taxon>
        <taxon>Oscillospiraceae</taxon>
        <taxon>Acetivibrio</taxon>
    </lineage>
</organism>
<name>A0A4Q0I888_9FIRM</name>
<dbReference type="EMBL" id="RLII01000008">
    <property type="protein sequence ID" value="RXE59212.1"/>
    <property type="molecule type" value="Genomic_DNA"/>
</dbReference>